<dbReference type="PROSITE" id="PS00028">
    <property type="entry name" value="ZINC_FINGER_C2H2_1"/>
    <property type="match status" value="1"/>
</dbReference>
<dbReference type="PANTHER" id="PTHR46954">
    <property type="entry name" value="C2H2-TYPE DOMAIN-CONTAINING PROTEIN"/>
    <property type="match status" value="1"/>
</dbReference>
<evidence type="ECO:0000256" key="1">
    <source>
        <dbReference type="SAM" id="Coils"/>
    </source>
</evidence>
<name>A0A9C6SSY1_DROAB</name>
<keyword evidence="4" id="KW-1185">Reference proteome</keyword>
<feature type="domain" description="C2H2-type" evidence="3">
    <location>
        <begin position="708"/>
        <end position="728"/>
    </location>
</feature>
<evidence type="ECO:0000313" key="4">
    <source>
        <dbReference type="Proteomes" id="UP000515160"/>
    </source>
</evidence>
<dbReference type="PANTHER" id="PTHR46954:SF1">
    <property type="entry name" value="C2H2-TYPE DOMAIN-CONTAINING PROTEIN"/>
    <property type="match status" value="1"/>
</dbReference>
<feature type="region of interest" description="Disordered" evidence="2">
    <location>
        <begin position="81"/>
        <end position="120"/>
    </location>
</feature>
<dbReference type="GeneID" id="117566787"/>
<dbReference type="RefSeq" id="XP_051861339.1">
    <property type="nucleotide sequence ID" value="XM_052005379.1"/>
</dbReference>
<feature type="compositionally biased region" description="Polar residues" evidence="2">
    <location>
        <begin position="108"/>
        <end position="120"/>
    </location>
</feature>
<reference evidence="5" key="1">
    <citation type="submission" date="2025-08" db="UniProtKB">
        <authorList>
            <consortium name="RefSeq"/>
        </authorList>
    </citation>
    <scope>IDENTIFICATION</scope>
    <source>
        <strain evidence="5">15112-1751.03</strain>
        <tissue evidence="5">Whole Adult</tissue>
    </source>
</reference>
<feature type="coiled-coil region" evidence="1">
    <location>
        <begin position="172"/>
        <end position="203"/>
    </location>
</feature>
<evidence type="ECO:0000256" key="2">
    <source>
        <dbReference type="SAM" id="MobiDB-lite"/>
    </source>
</evidence>
<sequence length="811" mass="92143">MESNSELFQSLFKTYKLRYPDKKPSDCQKEAAAIWKTAKKEEKDFQTHIKNVIKKYESQVQQKKIKTMSFFMNASKNICTPKNDVPHSAIDNENSTDLRSQQDENGNHIPQSVIDSNDNSIDLKNEHDEKTTINVNSEKSYRKPAQEKAKENIVSLTQRAAVLAQANNSTMSSEIQKELDKTRQEIEKERKSLKRKQQIAEAQNKYRQNKQQKLSCLFEKIPQAKSFCSQRSTVGRPPIEDDQPLLHKTILEIAMFGSGADERRRTNLVRSVKTLSDLHEELKKEGFNLSRSATYLRLLPRSSSSIEGKRHVRTVPVKLCRAQTDYHKQHIDGYFATASIKYLESVASVLGPAQVFFLSQDDKARVPIGLTAANKQAPLLMHLEYKVKLPDHDWVVAPRHKLIPSVYAGVIISPQKLGDPKAVGYSGPTFISIRSGKHSSSTAGTHSRDFDSIVKLESFKSIARTDEGLVKPVVIITSDGGPDENPRYGKVISHAVQHFKAYNLDAIFVATNAPGRSAFNRVERRMAPLSRELSGLILPHDVFGSHLDNQGRTTDFDLEKKNFEFAGRTLAKVWGNMVLDDFPVTAKYCLPKEEDSELDDIDQYWYQEHVRESQYFLQIVKCRSEECCGEFRSGLLQILPDRFFPPPISVVQGVSEIMVSENNEKGNFLDLMQRRALVVSINKHNKYLQIPYDLNCPSVQSQLQKRICKTCGLYFASQKSATRHAIIHKNVAVSFDLKSKKPLYRVAGRRKGECLVIQTYEGCEDLEWLDEDCVDDEGEEDTCGNKEISTSQLPIIKNIKDWLESPYENTV</sequence>
<accession>A0A9C6SSY1</accession>
<organism evidence="4 5">
    <name type="scientific">Drosophila albomicans</name>
    <name type="common">Fruit fly</name>
    <dbReference type="NCBI Taxonomy" id="7291"/>
    <lineage>
        <taxon>Eukaryota</taxon>
        <taxon>Metazoa</taxon>
        <taxon>Ecdysozoa</taxon>
        <taxon>Arthropoda</taxon>
        <taxon>Hexapoda</taxon>
        <taxon>Insecta</taxon>
        <taxon>Pterygota</taxon>
        <taxon>Neoptera</taxon>
        <taxon>Endopterygota</taxon>
        <taxon>Diptera</taxon>
        <taxon>Brachycera</taxon>
        <taxon>Muscomorpha</taxon>
        <taxon>Ephydroidea</taxon>
        <taxon>Drosophilidae</taxon>
        <taxon>Drosophila</taxon>
    </lineage>
</organism>
<dbReference type="Proteomes" id="UP000515160">
    <property type="component" value="Chromosome 3"/>
</dbReference>
<evidence type="ECO:0000259" key="3">
    <source>
        <dbReference type="PROSITE" id="PS00028"/>
    </source>
</evidence>
<dbReference type="AlphaFoldDB" id="A0A9C6SSY1"/>
<protein>
    <submittedName>
        <fullName evidence="5">Uncharacterized protein LOC117566787</fullName>
    </submittedName>
</protein>
<gene>
    <name evidence="5" type="primary">LOC117566787</name>
</gene>
<dbReference type="OrthoDB" id="8041017at2759"/>
<evidence type="ECO:0000313" key="5">
    <source>
        <dbReference type="RefSeq" id="XP_051861339.1"/>
    </source>
</evidence>
<keyword evidence="1" id="KW-0175">Coiled coil</keyword>
<proteinExistence type="predicted"/>
<dbReference type="InterPro" id="IPR013087">
    <property type="entry name" value="Znf_C2H2_type"/>
</dbReference>